<dbReference type="NCBIfam" id="NF007702">
    <property type="entry name" value="PRK10387.1"/>
    <property type="match status" value="1"/>
</dbReference>
<evidence type="ECO:0000313" key="3">
    <source>
        <dbReference type="Proteomes" id="UP000755551"/>
    </source>
</evidence>
<reference evidence="2 3" key="1">
    <citation type="submission" date="2021-06" db="EMBL/GenBank/DDBJ databases">
        <title>Bacterium isolated from marine sediment.</title>
        <authorList>
            <person name="Zhu K.-L."/>
            <person name="Du Z.-J."/>
            <person name="Liang Q.-Y."/>
        </authorList>
    </citation>
    <scope>NUCLEOTIDE SEQUENCE [LARGE SCALE GENOMIC DNA]</scope>
    <source>
        <strain evidence="2 3">A346</strain>
    </source>
</reference>
<name>A0ABS6MDR1_9GAMM</name>
<dbReference type="RefSeq" id="WP_217335698.1">
    <property type="nucleotide sequence ID" value="NZ_JAHQZT010000020.1"/>
</dbReference>
<feature type="domain" description="Glutaredoxin 2 C-terminal" evidence="1">
    <location>
        <begin position="93"/>
        <end position="217"/>
    </location>
</feature>
<dbReference type="InterPro" id="IPR007494">
    <property type="entry name" value="Glutaredoxin2_C"/>
</dbReference>
<comment type="caution">
    <text evidence="2">The sequence shown here is derived from an EMBL/GenBank/DDBJ whole genome shotgun (WGS) entry which is preliminary data.</text>
</comment>
<dbReference type="Proteomes" id="UP000755551">
    <property type="component" value="Unassembled WGS sequence"/>
</dbReference>
<evidence type="ECO:0000259" key="1">
    <source>
        <dbReference type="Pfam" id="PF04399"/>
    </source>
</evidence>
<dbReference type="EMBL" id="JAHQZT010000020">
    <property type="protein sequence ID" value="MBV0934290.1"/>
    <property type="molecule type" value="Genomic_DNA"/>
</dbReference>
<keyword evidence="3" id="KW-1185">Reference proteome</keyword>
<evidence type="ECO:0000313" key="2">
    <source>
        <dbReference type="EMBL" id="MBV0934290.1"/>
    </source>
</evidence>
<organism evidence="2 3">
    <name type="scientific">Marinobacterium weihaiense</name>
    <dbReference type="NCBI Taxonomy" id="2851016"/>
    <lineage>
        <taxon>Bacteria</taxon>
        <taxon>Pseudomonadati</taxon>
        <taxon>Pseudomonadota</taxon>
        <taxon>Gammaproteobacteria</taxon>
        <taxon>Oceanospirillales</taxon>
        <taxon>Oceanospirillaceae</taxon>
        <taxon>Marinobacterium</taxon>
    </lineage>
</organism>
<accession>A0ABS6MDR1</accession>
<sequence>MSRLYLHDHCPLCVRTRMVAHYRQVDDLEPVMLAYDDEVTCQRLAGGKVLPIFEHQGIAIVESMAIARLLDDLGAGVRRLRPLQLSEAILPQLQSVEASTRALTFARVTRIGLPEFATESARDYFRVKKEVLLGHSFEQALADTAPHQAAVEAVLAQLPALTLPSEQDDTLSWNDVMNFPPLRSLTLVDGLTLPPRLRQWLEEVAALAGVELYFDRAI</sequence>
<gene>
    <name evidence="2" type="primary">grxB</name>
    <name evidence="2" type="ORF">KTN04_13175</name>
</gene>
<dbReference type="Pfam" id="PF04399">
    <property type="entry name" value="Glutaredoxin2_C"/>
    <property type="match status" value="1"/>
</dbReference>
<proteinExistence type="predicted"/>
<protein>
    <submittedName>
        <fullName evidence="2">Glutaredoxin 2</fullName>
    </submittedName>
</protein>